<reference evidence="1 2" key="1">
    <citation type="submission" date="2022-11" db="EMBL/GenBank/DDBJ databases">
        <title>Minimal conservation of predation-associated metabolite biosynthetic gene clusters underscores biosynthetic potential of Myxococcota including descriptions for ten novel species: Archangium lansinium sp. nov., Myxococcus landrumus sp. nov., Nannocystis bai.</title>
        <authorList>
            <person name="Ahearne A."/>
            <person name="Stevens C."/>
            <person name="Phillips K."/>
        </authorList>
    </citation>
    <scope>NUCLEOTIDE SEQUENCE [LARGE SCALE GENOMIC DNA]</scope>
    <source>
        <strain evidence="1 2">MIWBW</strain>
    </source>
</reference>
<dbReference type="Proteomes" id="UP001207654">
    <property type="component" value="Unassembled WGS sequence"/>
</dbReference>
<accession>A0ABT4ANZ0</accession>
<evidence type="ECO:0008006" key="3">
    <source>
        <dbReference type="Google" id="ProtNLM"/>
    </source>
</evidence>
<dbReference type="RefSeq" id="WP_267541936.1">
    <property type="nucleotide sequence ID" value="NZ_JAPNKA010000001.1"/>
</dbReference>
<name>A0ABT4ANZ0_9BACT</name>
<evidence type="ECO:0000313" key="1">
    <source>
        <dbReference type="EMBL" id="MCY1083405.1"/>
    </source>
</evidence>
<evidence type="ECO:0000313" key="2">
    <source>
        <dbReference type="Proteomes" id="UP001207654"/>
    </source>
</evidence>
<gene>
    <name evidence="1" type="ORF">OV287_54110</name>
</gene>
<organism evidence="1 2">
    <name type="scientific">Archangium lansingense</name>
    <dbReference type="NCBI Taxonomy" id="2995310"/>
    <lineage>
        <taxon>Bacteria</taxon>
        <taxon>Pseudomonadati</taxon>
        <taxon>Myxococcota</taxon>
        <taxon>Myxococcia</taxon>
        <taxon>Myxococcales</taxon>
        <taxon>Cystobacterineae</taxon>
        <taxon>Archangiaceae</taxon>
        <taxon>Archangium</taxon>
    </lineage>
</organism>
<dbReference type="EMBL" id="JAPNKA010000001">
    <property type="protein sequence ID" value="MCY1083405.1"/>
    <property type="molecule type" value="Genomic_DNA"/>
</dbReference>
<protein>
    <recommendedName>
        <fullName evidence="3">Peptidase M10 metallopeptidase domain-containing protein</fullName>
    </recommendedName>
</protein>
<comment type="caution">
    <text evidence="1">The sequence shown here is derived from an EMBL/GenBank/DDBJ whole genome shotgun (WGS) entry which is preliminary data.</text>
</comment>
<dbReference type="SUPFAM" id="SSF55486">
    <property type="entry name" value="Metalloproteases ('zincins'), catalytic domain"/>
    <property type="match status" value="1"/>
</dbReference>
<keyword evidence="2" id="KW-1185">Reference proteome</keyword>
<proteinExistence type="predicted"/>
<sequence length="875" mass="96909">MSYPPIIEEAHFPQPPPVEIVNACPANEARKCGIESLTLQGHPSAGSGYTHGHGPLDPQAAERFVFAPRVESFQVKWRFHGHAHIRKVKLELFRRNQALPFWSKTLEWEGARAQEGTTPFDGDLASNAHPQVVPDGAVQVTYNHQGSFPRDVLTVEHAPYKLQLRIVEVEEDTQVVDPARWIYLDVLVHDIKLELGPQAWVPPLAPANYVQTRRQTLRREVHQRVAQQLQGNNPAPLALTDPGAPAELRLSLKSHVFAKSVRDFYRNTVFAEMRELWGNGPPLPLVATLRVQQSNGQPAPLQQGAVALGGVRLLWDWLNDQGSAVDPTTHDVARSFIQEALLYRPQEWPHARPNSHVEHGGKRGLLNGAAEPYFEDVPGLAPATPVTAAVQRPWAAFTPVIDDPNAANAGTASVLFLPSRIAGDRFRPRLFLAYPNTAALDVADLQAQGAAAGTCSATSTSIFTVWRRVHVARHWRKHAHVDAASMNWATVARYFEPAFIEVVAPPNGVEDINALHYENAVDQVRNRIPVAIKSALADSNQQHNGDHAITYLNWAGFKQQIRAYLQAIQQFVRAAAPATDQDVLQEQIPYMAGNQRYHEDLFIENLKTLNINDLDKLVTQVLRDAGIRDESAYKEKLAQWGDETIAKICGRLARDTTPGEDGIHFFQFEFNDNLLNQTEVAEAATTIANQVNCPQCNAALPANAPPRYWSDAASDANRICAACQHRLHESCTVITYVPHRYMNGQSDAFAKQNLGWMQRVKIRAGRKYGTTADISIAHEVGHQLGLPHAGPNAAMMGITVMKTGGIEPAYHDVDDPACLMSYNFTLAPQLHFCGLCNLRLRGWSMGPSNVALAFENARDASTVVLHNQRQQNQVP</sequence>